<dbReference type="WBParaSite" id="BTMF_0001196701-mRNA-1">
    <property type="protein sequence ID" value="BTMF_0001196701-mRNA-1"/>
    <property type="gene ID" value="BTMF_0001196701"/>
</dbReference>
<protein>
    <submittedName>
        <fullName evidence="1">Ovule protein</fullName>
    </submittedName>
</protein>
<evidence type="ECO:0000313" key="1">
    <source>
        <dbReference type="WBParaSite" id="BTMF_0001196701-mRNA-1"/>
    </source>
</evidence>
<proteinExistence type="predicted"/>
<accession>A0A0R3QW59</accession>
<organism evidence="1">
    <name type="scientific">Brugia timori</name>
    <dbReference type="NCBI Taxonomy" id="42155"/>
    <lineage>
        <taxon>Eukaryota</taxon>
        <taxon>Metazoa</taxon>
        <taxon>Ecdysozoa</taxon>
        <taxon>Nematoda</taxon>
        <taxon>Chromadorea</taxon>
        <taxon>Rhabditida</taxon>
        <taxon>Spirurina</taxon>
        <taxon>Spiruromorpha</taxon>
        <taxon>Filarioidea</taxon>
        <taxon>Onchocercidae</taxon>
        <taxon>Brugia</taxon>
    </lineage>
</organism>
<name>A0A0R3QW59_9BILA</name>
<reference evidence="1" key="1">
    <citation type="submission" date="2017-02" db="UniProtKB">
        <authorList>
            <consortium name="WormBaseParasite"/>
        </authorList>
    </citation>
    <scope>IDENTIFICATION</scope>
</reference>
<dbReference type="AlphaFoldDB" id="A0A0R3QW59"/>
<sequence>LYVSQNILAKNHTNPNVYHLLKNHLITKILKNMMKKMMNTRKTHQDQLILKMLQYVHVHAINCRIRKLIFDKGIRYAVIIIWHIPICNHRHNQLHLSSNILARVPPVG</sequence>